<dbReference type="SUPFAM" id="SSF46785">
    <property type="entry name" value="Winged helix' DNA-binding domain"/>
    <property type="match status" value="1"/>
</dbReference>
<evidence type="ECO:0000313" key="4">
    <source>
        <dbReference type="Proteomes" id="UP001595956"/>
    </source>
</evidence>
<dbReference type="SUPFAM" id="SSF53067">
    <property type="entry name" value="Actin-like ATPase domain"/>
    <property type="match status" value="1"/>
</dbReference>
<dbReference type="InterPro" id="IPR036390">
    <property type="entry name" value="WH_DNA-bd_sf"/>
</dbReference>
<reference evidence="4" key="1">
    <citation type="journal article" date="2019" name="Int. J. Syst. Evol. Microbiol.">
        <title>The Global Catalogue of Microorganisms (GCM) 10K type strain sequencing project: providing services to taxonomists for standard genome sequencing and annotation.</title>
        <authorList>
            <consortium name="The Broad Institute Genomics Platform"/>
            <consortium name="The Broad Institute Genome Sequencing Center for Infectious Disease"/>
            <person name="Wu L."/>
            <person name="Ma J."/>
        </authorList>
    </citation>
    <scope>NUCLEOTIDE SEQUENCE [LARGE SCALE GENOMIC DNA]</scope>
    <source>
        <strain evidence="4">KACC 13778</strain>
    </source>
</reference>
<evidence type="ECO:0000313" key="3">
    <source>
        <dbReference type="EMBL" id="MFC5494157.1"/>
    </source>
</evidence>
<keyword evidence="4" id="KW-1185">Reference proteome</keyword>
<evidence type="ECO:0000259" key="2">
    <source>
        <dbReference type="Pfam" id="PF12802"/>
    </source>
</evidence>
<comment type="similarity">
    <text evidence="1">Belongs to the ROK (NagC/XylR) family.</text>
</comment>
<gene>
    <name evidence="3" type="ORF">ACFPKY_13650</name>
</gene>
<evidence type="ECO:0000256" key="1">
    <source>
        <dbReference type="ARBA" id="ARBA00006479"/>
    </source>
</evidence>
<sequence>MRHSLAGRAENAMQARLLAQLRDEGALSKAQLADRLEVSRTTVAAEVGRLVELGLAQEVGPAASRGGRRSTLVDLAEDIRFVGISIGATGMSVGVTDGRLSVLTTRHRDCDIRQGPEVVLAVALELVREVLDEVGVDRPMGAGVGVPGPVDFHRGVSVSPPIMPGWDGYPVRDAVSRELGCPVVLDNDVNVLAVGEQHAGVAKGARDFLFVKIGTGIGCGIVIDGELYRGVDGCAGDIGHIRVEDFGPTCACGNTGCLEAFSGGAALARDATAAARAGRSPALAAILEEKGELTAADVGRAVSQGDAQAVQLIRESGRHIGQVLAGLVSFFNPGLIVIGGRVTGLGHALLAEVRGVTYRRSLPLATGSLPIVLSELGDEGGVIGAARLISESVYAP</sequence>
<dbReference type="EMBL" id="JBHSMD010000004">
    <property type="protein sequence ID" value="MFC5494157.1"/>
    <property type="molecule type" value="Genomic_DNA"/>
</dbReference>
<protein>
    <submittedName>
        <fullName evidence="3">ROK family transcriptional regulator</fullName>
    </submittedName>
</protein>
<name>A0ABW0N2M6_9ACTN</name>
<organism evidence="3 4">
    <name type="scientific">Nocardioides caricicola</name>
    <dbReference type="NCBI Taxonomy" id="634770"/>
    <lineage>
        <taxon>Bacteria</taxon>
        <taxon>Bacillati</taxon>
        <taxon>Actinomycetota</taxon>
        <taxon>Actinomycetes</taxon>
        <taxon>Propionibacteriales</taxon>
        <taxon>Nocardioidaceae</taxon>
        <taxon>Nocardioides</taxon>
    </lineage>
</organism>
<dbReference type="InterPro" id="IPR049874">
    <property type="entry name" value="ROK_cs"/>
</dbReference>
<dbReference type="RefSeq" id="WP_345179872.1">
    <property type="nucleotide sequence ID" value="NZ_BAABFQ010000007.1"/>
</dbReference>
<feature type="domain" description="HTH marR-type" evidence="2">
    <location>
        <begin position="12"/>
        <end position="58"/>
    </location>
</feature>
<dbReference type="PANTHER" id="PTHR18964:SF173">
    <property type="entry name" value="GLUCOKINASE"/>
    <property type="match status" value="1"/>
</dbReference>
<dbReference type="InterPro" id="IPR000600">
    <property type="entry name" value="ROK"/>
</dbReference>
<comment type="caution">
    <text evidence="3">The sequence shown here is derived from an EMBL/GenBank/DDBJ whole genome shotgun (WGS) entry which is preliminary data.</text>
</comment>
<dbReference type="Gene3D" id="1.10.10.10">
    <property type="entry name" value="Winged helix-like DNA-binding domain superfamily/Winged helix DNA-binding domain"/>
    <property type="match status" value="1"/>
</dbReference>
<dbReference type="PANTHER" id="PTHR18964">
    <property type="entry name" value="ROK (REPRESSOR, ORF, KINASE) FAMILY"/>
    <property type="match status" value="1"/>
</dbReference>
<dbReference type="Proteomes" id="UP001595956">
    <property type="component" value="Unassembled WGS sequence"/>
</dbReference>
<dbReference type="InterPro" id="IPR043129">
    <property type="entry name" value="ATPase_NBD"/>
</dbReference>
<dbReference type="InterPro" id="IPR000835">
    <property type="entry name" value="HTH_MarR-typ"/>
</dbReference>
<dbReference type="Pfam" id="PF12802">
    <property type="entry name" value="MarR_2"/>
    <property type="match status" value="1"/>
</dbReference>
<dbReference type="Gene3D" id="3.30.420.40">
    <property type="match status" value="2"/>
</dbReference>
<dbReference type="Pfam" id="PF00480">
    <property type="entry name" value="ROK"/>
    <property type="match status" value="1"/>
</dbReference>
<dbReference type="PROSITE" id="PS01125">
    <property type="entry name" value="ROK"/>
    <property type="match status" value="1"/>
</dbReference>
<accession>A0ABW0N2M6</accession>
<dbReference type="InterPro" id="IPR036388">
    <property type="entry name" value="WH-like_DNA-bd_sf"/>
</dbReference>
<proteinExistence type="inferred from homology"/>